<dbReference type="GO" id="GO:0016592">
    <property type="term" value="C:mediator complex"/>
    <property type="evidence" value="ECO:0007669"/>
    <property type="project" value="TreeGrafter"/>
</dbReference>
<dbReference type="KEGG" id="mng:MNEG_4232"/>
<feature type="compositionally biased region" description="Low complexity" evidence="6">
    <location>
        <begin position="383"/>
        <end position="394"/>
    </location>
</feature>
<dbReference type="STRING" id="145388.A0A0D2MTF4"/>
<feature type="compositionally biased region" description="Low complexity" evidence="6">
    <location>
        <begin position="340"/>
        <end position="373"/>
    </location>
</feature>
<evidence type="ECO:0000313" key="8">
    <source>
        <dbReference type="EMBL" id="KIZ03727.1"/>
    </source>
</evidence>
<dbReference type="Gene3D" id="1.10.10.10">
    <property type="entry name" value="Winged helix-like DNA-binding domain superfamily/Winged helix DNA-binding domain"/>
    <property type="match status" value="1"/>
</dbReference>
<dbReference type="Gene3D" id="3.40.50.300">
    <property type="entry name" value="P-loop containing nucleotide triphosphate hydrolases"/>
    <property type="match status" value="1"/>
</dbReference>
<dbReference type="RefSeq" id="XP_013902746.1">
    <property type="nucleotide sequence ID" value="XM_014047292.1"/>
</dbReference>
<dbReference type="InterPro" id="IPR027417">
    <property type="entry name" value="P-loop_NTPase"/>
</dbReference>
<dbReference type="GO" id="GO:0003677">
    <property type="term" value="F:DNA binding"/>
    <property type="evidence" value="ECO:0007669"/>
    <property type="project" value="UniProtKB-KW"/>
</dbReference>
<feature type="region of interest" description="Disordered" evidence="6">
    <location>
        <begin position="340"/>
        <end position="446"/>
    </location>
</feature>
<evidence type="ECO:0000256" key="5">
    <source>
        <dbReference type="ARBA" id="ARBA00034808"/>
    </source>
</evidence>
<dbReference type="GO" id="GO:0009378">
    <property type="term" value="F:four-way junction helicase activity"/>
    <property type="evidence" value="ECO:0007669"/>
    <property type="project" value="TreeGrafter"/>
</dbReference>
<comment type="similarity">
    <text evidence="1">Belongs to the helicase family. RecQ subfamily.</text>
</comment>
<dbReference type="OrthoDB" id="10261556at2759"/>
<dbReference type="GO" id="GO:0016787">
    <property type="term" value="F:hydrolase activity"/>
    <property type="evidence" value="ECO:0007669"/>
    <property type="project" value="UniProtKB-KW"/>
</dbReference>
<accession>A0A0D2MTF4</accession>
<evidence type="ECO:0000256" key="6">
    <source>
        <dbReference type="SAM" id="MobiDB-lite"/>
    </source>
</evidence>
<feature type="compositionally biased region" description="Gly residues" evidence="6">
    <location>
        <begin position="213"/>
        <end position="225"/>
    </location>
</feature>
<dbReference type="Pfam" id="PF00271">
    <property type="entry name" value="Helicase_C"/>
    <property type="match status" value="1"/>
</dbReference>
<dbReference type="PROSITE" id="PS51194">
    <property type="entry name" value="HELICASE_CTER"/>
    <property type="match status" value="1"/>
</dbReference>
<keyword evidence="8" id="KW-0378">Hydrolase</keyword>
<evidence type="ECO:0000259" key="7">
    <source>
        <dbReference type="PROSITE" id="PS51194"/>
    </source>
</evidence>
<dbReference type="AlphaFoldDB" id="A0A0D2MTF4"/>
<dbReference type="SMART" id="SM00490">
    <property type="entry name" value="HELICc"/>
    <property type="match status" value="1"/>
</dbReference>
<keyword evidence="8" id="KW-0347">Helicase</keyword>
<dbReference type="GO" id="GO:0005737">
    <property type="term" value="C:cytoplasm"/>
    <property type="evidence" value="ECO:0007669"/>
    <property type="project" value="TreeGrafter"/>
</dbReference>
<dbReference type="EC" id="5.6.2.4" evidence="5"/>
<keyword evidence="9" id="KW-1185">Reference proteome</keyword>
<dbReference type="InterPro" id="IPR036388">
    <property type="entry name" value="WH-like_DNA-bd_sf"/>
</dbReference>
<evidence type="ECO:0000313" key="9">
    <source>
        <dbReference type="Proteomes" id="UP000054498"/>
    </source>
</evidence>
<feature type="domain" description="Helicase C-terminal" evidence="7">
    <location>
        <begin position="48"/>
        <end position="193"/>
    </location>
</feature>
<evidence type="ECO:0000256" key="2">
    <source>
        <dbReference type="ARBA" id="ARBA00023125"/>
    </source>
</evidence>
<reference evidence="8 9" key="1">
    <citation type="journal article" date="2013" name="BMC Genomics">
        <title>Reconstruction of the lipid metabolism for the microalga Monoraphidium neglectum from its genome sequence reveals characteristics suitable for biofuel production.</title>
        <authorList>
            <person name="Bogen C."/>
            <person name="Al-Dilaimi A."/>
            <person name="Albersmeier A."/>
            <person name="Wichmann J."/>
            <person name="Grundmann M."/>
            <person name="Rupp O."/>
            <person name="Lauersen K.J."/>
            <person name="Blifernez-Klassen O."/>
            <person name="Kalinowski J."/>
            <person name="Goesmann A."/>
            <person name="Mussgnug J.H."/>
            <person name="Kruse O."/>
        </authorList>
    </citation>
    <scope>NUCLEOTIDE SEQUENCE [LARGE SCALE GENOMIC DNA]</scope>
    <source>
        <strain evidence="8 9">SAG 48.87</strain>
    </source>
</reference>
<dbReference type="PANTHER" id="PTHR13710">
    <property type="entry name" value="DNA HELICASE RECQ FAMILY MEMBER"/>
    <property type="match status" value="1"/>
</dbReference>
<dbReference type="GO" id="GO:0043138">
    <property type="term" value="F:3'-5' DNA helicase activity"/>
    <property type="evidence" value="ECO:0007669"/>
    <property type="project" value="UniProtKB-EC"/>
</dbReference>
<feature type="region of interest" description="Disordered" evidence="6">
    <location>
        <begin position="1"/>
        <end position="41"/>
    </location>
</feature>
<evidence type="ECO:0000256" key="4">
    <source>
        <dbReference type="ARBA" id="ARBA00034617"/>
    </source>
</evidence>
<dbReference type="GO" id="GO:0005694">
    <property type="term" value="C:chromosome"/>
    <property type="evidence" value="ECO:0007669"/>
    <property type="project" value="TreeGrafter"/>
</dbReference>
<evidence type="ECO:0000256" key="1">
    <source>
        <dbReference type="ARBA" id="ARBA00005446"/>
    </source>
</evidence>
<feature type="region of interest" description="Disordered" evidence="6">
    <location>
        <begin position="213"/>
        <end position="238"/>
    </location>
</feature>
<dbReference type="InterPro" id="IPR001650">
    <property type="entry name" value="Helicase_C-like"/>
</dbReference>
<keyword evidence="8" id="KW-0067">ATP-binding</keyword>
<dbReference type="GeneID" id="25737110"/>
<dbReference type="SUPFAM" id="SSF52540">
    <property type="entry name" value="P-loop containing nucleoside triphosphate hydrolases"/>
    <property type="match status" value="1"/>
</dbReference>
<keyword evidence="2" id="KW-0238">DNA-binding</keyword>
<name>A0A0D2MTF4_9CHLO</name>
<organism evidence="8 9">
    <name type="scientific">Monoraphidium neglectum</name>
    <dbReference type="NCBI Taxonomy" id="145388"/>
    <lineage>
        <taxon>Eukaryota</taxon>
        <taxon>Viridiplantae</taxon>
        <taxon>Chlorophyta</taxon>
        <taxon>core chlorophytes</taxon>
        <taxon>Chlorophyceae</taxon>
        <taxon>CS clade</taxon>
        <taxon>Sphaeropleales</taxon>
        <taxon>Selenastraceae</taxon>
        <taxon>Monoraphidium</taxon>
    </lineage>
</organism>
<dbReference type="Proteomes" id="UP000054498">
    <property type="component" value="Unassembled WGS sequence"/>
</dbReference>
<keyword evidence="8" id="KW-0547">Nucleotide-binding</keyword>
<protein>
    <recommendedName>
        <fullName evidence="5">DNA 3'-5' helicase</fullName>
        <ecNumber evidence="5">5.6.2.4</ecNumber>
    </recommendedName>
</protein>
<feature type="compositionally biased region" description="Acidic residues" evidence="6">
    <location>
        <begin position="400"/>
        <end position="436"/>
    </location>
</feature>
<dbReference type="PANTHER" id="PTHR13710:SF105">
    <property type="entry name" value="ATP-DEPENDENT DNA HELICASE Q1"/>
    <property type="match status" value="1"/>
</dbReference>
<proteinExistence type="inferred from homology"/>
<dbReference type="GO" id="GO:0000724">
    <property type="term" value="P:double-strand break repair via homologous recombination"/>
    <property type="evidence" value="ECO:0007669"/>
    <property type="project" value="TreeGrafter"/>
</dbReference>
<keyword evidence="3" id="KW-0413">Isomerase</keyword>
<evidence type="ECO:0000256" key="3">
    <source>
        <dbReference type="ARBA" id="ARBA00023235"/>
    </source>
</evidence>
<gene>
    <name evidence="8" type="ORF">MNEG_4232</name>
</gene>
<dbReference type="EMBL" id="KK100795">
    <property type="protein sequence ID" value="KIZ03727.1"/>
    <property type="molecule type" value="Genomic_DNA"/>
</dbReference>
<sequence length="446" mass="48124">MPSDAREIPNQAWPPNPTPNHHRHHRLAPPPPPQVLHKSDKAEEHAAQVAAYIRAHYPKGESGIVYALARKDTERLAAALCEAGLAALHYHADMEPEARQEAHMAWSAGTVQVLCATIAFGMGISKTDVRFVIHSTLSKSIENYYQESGRCGRDGLPAKCVLCYRFSDVLRQAAVVCVEPSWRPCLTAIARYASGWAGCRRAAIQRHFGEAAGGGGPQAAAGGAGRHQAAGREPPGQDLTREGVALVKTLQGLERGSGKKHTLTQLSADHAAAAGLTRDEAEWLAGALMLQGYLSLEFGFTAYSTNCYLSPTAAGASFVDAGGRRKLVLVKPSMRSVAQATAEAAAGPSSGGAATEPGGKQQQGQQQRQQRQMRASEPKQLLQGRQQAQRGWGRARADVEGSDEAQQDGNEEEEGVVEVDEEEEDDDDEEEEEDDFIPARRKQRTR</sequence>
<comment type="catalytic activity">
    <reaction evidence="4">
        <text>Couples ATP hydrolysis with the unwinding of duplex DNA by translocating in the 3'-5' direction.</text>
        <dbReference type="EC" id="5.6.2.4"/>
    </reaction>
</comment>